<comment type="caution">
    <text evidence="3">The sequence shown here is derived from an EMBL/GenBank/DDBJ whole genome shotgun (WGS) entry which is preliminary data.</text>
</comment>
<evidence type="ECO:0000313" key="3">
    <source>
        <dbReference type="EMBL" id="EXX88053.1"/>
    </source>
</evidence>
<accession>A0A9W5W7A1</accession>
<protein>
    <submittedName>
        <fullName evidence="3">Stage II sporulation protein P</fullName>
    </submittedName>
</protein>
<name>A0A9W5W7A1_9BACL</name>
<dbReference type="RefSeq" id="WP_036580922.1">
    <property type="nucleotide sequence ID" value="NZ_KK082146.1"/>
</dbReference>
<dbReference type="SUPFAM" id="SSF53187">
    <property type="entry name" value="Zn-dependent exopeptidases"/>
    <property type="match status" value="1"/>
</dbReference>
<keyword evidence="2" id="KW-1133">Transmembrane helix</keyword>
<dbReference type="EMBL" id="JFHU01000136">
    <property type="protein sequence ID" value="EXX88053.1"/>
    <property type="molecule type" value="Genomic_DNA"/>
</dbReference>
<organism evidence="3 4">
    <name type="scientific">Paenibacillus darwinianus</name>
    <dbReference type="NCBI Taxonomy" id="1380763"/>
    <lineage>
        <taxon>Bacteria</taxon>
        <taxon>Bacillati</taxon>
        <taxon>Bacillota</taxon>
        <taxon>Bacilli</taxon>
        <taxon>Bacillales</taxon>
        <taxon>Paenibacillaceae</taxon>
        <taxon>Paenibacillus</taxon>
    </lineage>
</organism>
<proteinExistence type="predicted"/>
<feature type="region of interest" description="Disordered" evidence="1">
    <location>
        <begin position="137"/>
        <end position="206"/>
    </location>
</feature>
<feature type="transmembrane region" description="Helical" evidence="2">
    <location>
        <begin position="26"/>
        <end position="47"/>
    </location>
</feature>
<dbReference type="Gene3D" id="3.40.630.40">
    <property type="entry name" value="Zn-dependent exopeptidases"/>
    <property type="match status" value="1"/>
</dbReference>
<dbReference type="NCBIfam" id="TIGR02867">
    <property type="entry name" value="spore_II_P"/>
    <property type="match status" value="1"/>
</dbReference>
<keyword evidence="2" id="KW-0812">Transmembrane</keyword>
<sequence length="425" mass="45487">MKRIVALAAGPRRSEAVRRLLASGRAFASLTVCSMLFFVIAGLAGMAHSQASASPVSSMKGFAAAVSSGFFIGLLGMELPALQAPDPAVAVSRAEAASFLVRLLTDVNPNDPHSLLAGEMPGFQGEDAVLLRGGTDVASAPEEHQPIPEPEAAGQPEPGGSGKDGMNGNTEDEPADAPSNDGAVPDEPEPAGPTAEPGAPAKPTTGGRKVVFIYHSHNRESWFPELKADAKDPNSSKKNVTLVGKRLAQRLEANGVGAESSTVDYPTAIKDFRWELSYKYSKQTVVDAMAENNDFTFFFDVHRDSQPRKLTTATINGKDFAQVYFVIGNRNPNWRKNEAFATKIHEALQRKYPGISRGVWGKSAKTGNGEYNQSLSSESVIIEIGGVDNTLEESYRTVNVLADVISEIYWEQEKVDAQPAAQPVS</sequence>
<evidence type="ECO:0000256" key="2">
    <source>
        <dbReference type="SAM" id="Phobius"/>
    </source>
</evidence>
<keyword evidence="4" id="KW-1185">Reference proteome</keyword>
<keyword evidence="2" id="KW-0472">Membrane</keyword>
<evidence type="ECO:0000256" key="1">
    <source>
        <dbReference type="SAM" id="MobiDB-lite"/>
    </source>
</evidence>
<gene>
    <name evidence="3" type="ORF">BG53_02680</name>
</gene>
<dbReference type="Pfam" id="PF07454">
    <property type="entry name" value="SpoIIP"/>
    <property type="match status" value="1"/>
</dbReference>
<feature type="compositionally biased region" description="Low complexity" evidence="1">
    <location>
        <begin position="192"/>
        <end position="206"/>
    </location>
</feature>
<reference evidence="3 4" key="1">
    <citation type="submission" date="2014-02" db="EMBL/GenBank/DDBJ databases">
        <title>Genome sequence of Paenibacillus darwinianus reveals adaptive mechanisms for survival in Antarctic soils.</title>
        <authorList>
            <person name="Dsouza M."/>
            <person name="Taylor M.W."/>
            <person name="Turner S.J."/>
            <person name="Aislabie J."/>
        </authorList>
    </citation>
    <scope>NUCLEOTIDE SEQUENCE [LARGE SCALE GENOMIC DNA]</scope>
    <source>
        <strain evidence="3 4">CE1</strain>
    </source>
</reference>
<dbReference type="AlphaFoldDB" id="A0A9W5W7A1"/>
<evidence type="ECO:0000313" key="4">
    <source>
        <dbReference type="Proteomes" id="UP000053750"/>
    </source>
</evidence>
<dbReference type="Proteomes" id="UP000053750">
    <property type="component" value="Unassembled WGS sequence"/>
</dbReference>
<dbReference type="InterPro" id="IPR010897">
    <property type="entry name" value="Spore_II_P"/>
</dbReference>